<dbReference type="PANTHER" id="PTHR33121:SF79">
    <property type="entry name" value="CYCLIC DI-GMP PHOSPHODIESTERASE PDED-RELATED"/>
    <property type="match status" value="1"/>
</dbReference>
<dbReference type="Pfam" id="PF00072">
    <property type="entry name" value="Response_reg"/>
    <property type="match status" value="1"/>
</dbReference>
<sequence>MDILVVDDDVVSLKLLIHHLKKLGFSNVRGVESATDALRLIKDENHVPDLVFLDINMPGMDGLALIRELENMQFNGDLVLVSGQDKKILHSSIELSRACKVNLVGHIEKPATQSSLAELFERLDDKGIQAGRHEWQPAGRELAAAIEQRELVNHYQPKICLASGAVAGLEALVRWQYPGLGLMGPDRFIGAAEHYGHIDALTHLVVENALRDCRACLQAEEPLSVSINISMLSLSSPEVMTGLYHLVLEHGVSPRRITFEVTESHVLNDRRQPLEILTRLKMLGFGLSIDDYGTGYSSLRQLRDYPFDELKLDRSFIDGISESVSKRNIYNSTVAMAKDLGMTVVAEGVENIDDLNLLKSTGCNFAQGFLLARPMPIETVLEWLPRNEHPVIAVKI</sequence>
<dbReference type="GO" id="GO:0000160">
    <property type="term" value="P:phosphorelay signal transduction system"/>
    <property type="evidence" value="ECO:0007669"/>
    <property type="project" value="InterPro"/>
</dbReference>
<keyword evidence="1" id="KW-0597">Phosphoprotein</keyword>
<dbReference type="KEGG" id="ope:PU634_02555"/>
<dbReference type="InterPro" id="IPR011006">
    <property type="entry name" value="CheY-like_superfamily"/>
</dbReference>
<dbReference type="Gene3D" id="3.40.50.2300">
    <property type="match status" value="1"/>
</dbReference>
<dbReference type="InterPro" id="IPR001633">
    <property type="entry name" value="EAL_dom"/>
</dbReference>
<evidence type="ECO:0000313" key="5">
    <source>
        <dbReference type="Proteomes" id="UP001223802"/>
    </source>
</evidence>
<dbReference type="GO" id="GO:0071111">
    <property type="term" value="F:cyclic-guanylate-specific phosphodiesterase activity"/>
    <property type="evidence" value="ECO:0007669"/>
    <property type="project" value="InterPro"/>
</dbReference>
<dbReference type="Gene3D" id="3.20.20.450">
    <property type="entry name" value="EAL domain"/>
    <property type="match status" value="1"/>
</dbReference>
<keyword evidence="5" id="KW-1185">Reference proteome</keyword>
<evidence type="ECO:0000313" key="4">
    <source>
        <dbReference type="EMBL" id="WMC11266.1"/>
    </source>
</evidence>
<dbReference type="PANTHER" id="PTHR33121">
    <property type="entry name" value="CYCLIC DI-GMP PHOSPHODIESTERASE PDEF"/>
    <property type="match status" value="1"/>
</dbReference>
<evidence type="ECO:0000256" key="1">
    <source>
        <dbReference type="PROSITE-ProRule" id="PRU00169"/>
    </source>
</evidence>
<dbReference type="InterPro" id="IPR050706">
    <property type="entry name" value="Cyclic-di-GMP_PDE-like"/>
</dbReference>
<reference evidence="4 5" key="1">
    <citation type="submission" date="2023-02" db="EMBL/GenBank/DDBJ databases">
        <title>Complete genome sequence of a novel bacterium Oceanimonas sp. NTOU-MSR1 isolated from marine coast sediment.</title>
        <authorList>
            <person name="Yang H.-T."/>
            <person name="Chen Y.-L."/>
            <person name="Ho Y.-N."/>
        </authorList>
    </citation>
    <scope>NUCLEOTIDE SEQUENCE [LARGE SCALE GENOMIC DNA]</scope>
    <source>
        <strain evidence="4 5">NTOU-MSR1</strain>
    </source>
</reference>
<feature type="modified residue" description="4-aspartylphosphate" evidence="1">
    <location>
        <position position="54"/>
    </location>
</feature>
<dbReference type="SMART" id="SM00052">
    <property type="entry name" value="EAL"/>
    <property type="match status" value="1"/>
</dbReference>
<dbReference type="Pfam" id="PF00563">
    <property type="entry name" value="EAL"/>
    <property type="match status" value="1"/>
</dbReference>
<accession>A0AA50KN74</accession>
<protein>
    <submittedName>
        <fullName evidence="4">EAL domain-containing response regulator</fullName>
    </submittedName>
</protein>
<dbReference type="AlphaFoldDB" id="A0AA50KN74"/>
<feature type="domain" description="EAL" evidence="3">
    <location>
        <begin position="135"/>
        <end position="388"/>
    </location>
</feature>
<proteinExistence type="predicted"/>
<dbReference type="PROSITE" id="PS50883">
    <property type="entry name" value="EAL"/>
    <property type="match status" value="1"/>
</dbReference>
<dbReference type="CDD" id="cd01948">
    <property type="entry name" value="EAL"/>
    <property type="match status" value="1"/>
</dbReference>
<evidence type="ECO:0000259" key="2">
    <source>
        <dbReference type="PROSITE" id="PS50110"/>
    </source>
</evidence>
<dbReference type="SMART" id="SM00448">
    <property type="entry name" value="REC"/>
    <property type="match status" value="1"/>
</dbReference>
<feature type="domain" description="Response regulatory" evidence="2">
    <location>
        <begin position="2"/>
        <end position="124"/>
    </location>
</feature>
<dbReference type="SUPFAM" id="SSF52172">
    <property type="entry name" value="CheY-like"/>
    <property type="match status" value="1"/>
</dbReference>
<dbReference type="Proteomes" id="UP001223802">
    <property type="component" value="Chromosome"/>
</dbReference>
<gene>
    <name evidence="4" type="ORF">PU634_02555</name>
</gene>
<evidence type="ECO:0000259" key="3">
    <source>
        <dbReference type="PROSITE" id="PS50883"/>
    </source>
</evidence>
<name>A0AA50KN74_9GAMM</name>
<dbReference type="InterPro" id="IPR001789">
    <property type="entry name" value="Sig_transdc_resp-reg_receiver"/>
</dbReference>
<dbReference type="EMBL" id="CP118224">
    <property type="protein sequence ID" value="WMC11266.1"/>
    <property type="molecule type" value="Genomic_DNA"/>
</dbReference>
<dbReference type="RefSeq" id="WP_306762511.1">
    <property type="nucleotide sequence ID" value="NZ_CP118224.1"/>
</dbReference>
<organism evidence="4 5">
    <name type="scientific">Oceanimonas pelagia</name>
    <dbReference type="NCBI Taxonomy" id="3028314"/>
    <lineage>
        <taxon>Bacteria</taxon>
        <taxon>Pseudomonadati</taxon>
        <taxon>Pseudomonadota</taxon>
        <taxon>Gammaproteobacteria</taxon>
        <taxon>Aeromonadales</taxon>
        <taxon>Aeromonadaceae</taxon>
        <taxon>Oceanimonas</taxon>
    </lineage>
</organism>
<dbReference type="SUPFAM" id="SSF141868">
    <property type="entry name" value="EAL domain-like"/>
    <property type="match status" value="1"/>
</dbReference>
<dbReference type="InterPro" id="IPR035919">
    <property type="entry name" value="EAL_sf"/>
</dbReference>
<dbReference type="PROSITE" id="PS50110">
    <property type="entry name" value="RESPONSE_REGULATORY"/>
    <property type="match status" value="1"/>
</dbReference>